<organism evidence="1 2">
    <name type="scientific">Paenibacillus tianmuensis</name>
    <dbReference type="NCBI Taxonomy" id="624147"/>
    <lineage>
        <taxon>Bacteria</taxon>
        <taxon>Bacillati</taxon>
        <taxon>Bacillota</taxon>
        <taxon>Bacilli</taxon>
        <taxon>Bacillales</taxon>
        <taxon>Paenibacillaceae</taxon>
        <taxon>Paenibacillus</taxon>
    </lineage>
</organism>
<gene>
    <name evidence="1" type="ORF">SAMN04487970_10642</name>
</gene>
<evidence type="ECO:0000313" key="1">
    <source>
        <dbReference type="EMBL" id="SCW84061.1"/>
    </source>
</evidence>
<accession>A0A1G4TRT7</accession>
<keyword evidence="2" id="KW-1185">Reference proteome</keyword>
<reference evidence="2" key="1">
    <citation type="submission" date="2016-10" db="EMBL/GenBank/DDBJ databases">
        <authorList>
            <person name="Varghese N."/>
            <person name="Submissions S."/>
        </authorList>
    </citation>
    <scope>NUCLEOTIDE SEQUENCE [LARGE SCALE GENOMIC DNA]</scope>
    <source>
        <strain evidence="2">CGMCC 1.8946</strain>
    </source>
</reference>
<name>A0A1G4TRT7_9BACL</name>
<dbReference type="Proteomes" id="UP000198601">
    <property type="component" value="Unassembled WGS sequence"/>
</dbReference>
<dbReference type="AlphaFoldDB" id="A0A1G4TRT7"/>
<dbReference type="EMBL" id="FMTT01000064">
    <property type="protein sequence ID" value="SCW84061.1"/>
    <property type="molecule type" value="Genomic_DNA"/>
</dbReference>
<sequence>MKFKLSYRSNIMCKELIQFDSEKISADFDILVTSFDLNSPF</sequence>
<proteinExistence type="predicted"/>
<protein>
    <submittedName>
        <fullName evidence="1">Uncharacterized protein</fullName>
    </submittedName>
</protein>
<evidence type="ECO:0000313" key="2">
    <source>
        <dbReference type="Proteomes" id="UP000198601"/>
    </source>
</evidence>